<feature type="compositionally biased region" description="Polar residues" evidence="2">
    <location>
        <begin position="75"/>
        <end position="90"/>
    </location>
</feature>
<gene>
    <name evidence="3" type="ORF">AK812_SmicGene15094</name>
</gene>
<proteinExistence type="predicted"/>
<dbReference type="Proteomes" id="UP000186817">
    <property type="component" value="Unassembled WGS sequence"/>
</dbReference>
<feature type="region of interest" description="Disordered" evidence="2">
    <location>
        <begin position="75"/>
        <end position="106"/>
    </location>
</feature>
<dbReference type="GO" id="GO:0016491">
    <property type="term" value="F:oxidoreductase activity"/>
    <property type="evidence" value="ECO:0007669"/>
    <property type="project" value="UniProtKB-KW"/>
</dbReference>
<keyword evidence="4" id="KW-1185">Reference proteome</keyword>
<protein>
    <submittedName>
        <fullName evidence="3">Uncharacterized protein</fullName>
    </submittedName>
</protein>
<dbReference type="EMBL" id="LSRX01000273">
    <property type="protein sequence ID" value="OLQ02079.1"/>
    <property type="molecule type" value="Genomic_DNA"/>
</dbReference>
<dbReference type="InterPro" id="IPR029041">
    <property type="entry name" value="FAD-linked_oxidoreductase-like"/>
</dbReference>
<dbReference type="AlphaFoldDB" id="A0A1Q9E3V5"/>
<dbReference type="SUPFAM" id="SSF51730">
    <property type="entry name" value="FAD-linked oxidoreductase"/>
    <property type="match status" value="1"/>
</dbReference>
<accession>A0A1Q9E3V5</accession>
<evidence type="ECO:0000256" key="2">
    <source>
        <dbReference type="SAM" id="MobiDB-lite"/>
    </source>
</evidence>
<comment type="caution">
    <text evidence="3">The sequence shown here is derived from an EMBL/GenBank/DDBJ whole genome shotgun (WGS) entry which is preliminary data.</text>
</comment>
<evidence type="ECO:0000313" key="4">
    <source>
        <dbReference type="Proteomes" id="UP000186817"/>
    </source>
</evidence>
<dbReference type="OrthoDB" id="444346at2759"/>
<keyword evidence="1" id="KW-0560">Oxidoreductase</keyword>
<reference evidence="3 4" key="1">
    <citation type="submission" date="2016-02" db="EMBL/GenBank/DDBJ databases">
        <title>Genome analysis of coral dinoflagellate symbionts highlights evolutionary adaptations to a symbiotic lifestyle.</title>
        <authorList>
            <person name="Aranda M."/>
            <person name="Li Y."/>
            <person name="Liew Y.J."/>
            <person name="Baumgarten S."/>
            <person name="Simakov O."/>
            <person name="Wilson M."/>
            <person name="Piel J."/>
            <person name="Ashoor H."/>
            <person name="Bougouffa S."/>
            <person name="Bajic V.B."/>
            <person name="Ryu T."/>
            <person name="Ravasi T."/>
            <person name="Bayer T."/>
            <person name="Micklem G."/>
            <person name="Kim H."/>
            <person name="Bhak J."/>
            <person name="Lajeunesse T.C."/>
            <person name="Voolstra C.R."/>
        </authorList>
    </citation>
    <scope>NUCLEOTIDE SEQUENCE [LARGE SCALE GENOMIC DNA]</scope>
    <source>
        <strain evidence="3 4">CCMP2467</strain>
    </source>
</reference>
<organism evidence="3 4">
    <name type="scientific">Symbiodinium microadriaticum</name>
    <name type="common">Dinoflagellate</name>
    <name type="synonym">Zooxanthella microadriatica</name>
    <dbReference type="NCBI Taxonomy" id="2951"/>
    <lineage>
        <taxon>Eukaryota</taxon>
        <taxon>Sar</taxon>
        <taxon>Alveolata</taxon>
        <taxon>Dinophyceae</taxon>
        <taxon>Suessiales</taxon>
        <taxon>Symbiodiniaceae</taxon>
        <taxon>Symbiodinium</taxon>
    </lineage>
</organism>
<name>A0A1Q9E3V5_SYMMI</name>
<sequence length="183" mass="19413">MPATPRRAAAVMAAAAARIGRGGLSECFTPRPPIVLRTVPACRSVGARPGPARRSFQSDCSGLLERSLQELGNSLSVEVNPDSPATSSTRPKPGTGAALLGSPNPLPPQSRVFVNMVKTTVDHFQEVAATSRSLSAAGYRPVPHVPVSRISTMDEFQQTLEMLRQAGATEMLLIGGNDIRERQ</sequence>
<feature type="non-terminal residue" evidence="3">
    <location>
        <position position="183"/>
    </location>
</feature>
<evidence type="ECO:0000256" key="1">
    <source>
        <dbReference type="ARBA" id="ARBA00023002"/>
    </source>
</evidence>
<evidence type="ECO:0000313" key="3">
    <source>
        <dbReference type="EMBL" id="OLQ02079.1"/>
    </source>
</evidence>